<sequence>MIKFVVAVVGVIVYLLSAYYLFGKATDPTTTEVIWGRLVIIFNGLASVGLACVGALVGVTVQQAKVTEAKADASRKSDAVKSALDVLTLPARPPISQDDAHAFAITKHFDEHASRVITARKILEQSLN</sequence>
<feature type="transmembrane region" description="Helical" evidence="1">
    <location>
        <begin position="34"/>
        <end position="61"/>
    </location>
</feature>
<organism evidence="2 3">
    <name type="scientific">Enterovirga aerilata</name>
    <dbReference type="NCBI Taxonomy" id="2730920"/>
    <lineage>
        <taxon>Bacteria</taxon>
        <taxon>Pseudomonadati</taxon>
        <taxon>Pseudomonadota</taxon>
        <taxon>Alphaproteobacteria</taxon>
        <taxon>Hyphomicrobiales</taxon>
        <taxon>Methylobacteriaceae</taxon>
        <taxon>Enterovirga</taxon>
    </lineage>
</organism>
<feature type="transmembrane region" description="Helical" evidence="1">
    <location>
        <begin position="5"/>
        <end position="22"/>
    </location>
</feature>
<keyword evidence="1" id="KW-1133">Transmembrane helix</keyword>
<dbReference type="AlphaFoldDB" id="A0A849I357"/>
<evidence type="ECO:0000313" key="3">
    <source>
        <dbReference type="Proteomes" id="UP000564885"/>
    </source>
</evidence>
<evidence type="ECO:0000313" key="2">
    <source>
        <dbReference type="EMBL" id="NNM74236.1"/>
    </source>
</evidence>
<name>A0A849I357_9HYPH</name>
<dbReference type="Proteomes" id="UP000564885">
    <property type="component" value="Unassembled WGS sequence"/>
</dbReference>
<dbReference type="EMBL" id="JABEPP010000005">
    <property type="protein sequence ID" value="NNM74236.1"/>
    <property type="molecule type" value="Genomic_DNA"/>
</dbReference>
<keyword evidence="3" id="KW-1185">Reference proteome</keyword>
<keyword evidence="1" id="KW-0472">Membrane</keyword>
<reference evidence="2 3" key="1">
    <citation type="submission" date="2020-04" db="EMBL/GenBank/DDBJ databases">
        <title>Enterovirga sp. isolate from soil.</title>
        <authorList>
            <person name="Chea S."/>
            <person name="Kim D.-U."/>
        </authorList>
    </citation>
    <scope>NUCLEOTIDE SEQUENCE [LARGE SCALE GENOMIC DNA]</scope>
    <source>
        <strain evidence="2 3">DB1703</strain>
    </source>
</reference>
<evidence type="ECO:0000256" key="1">
    <source>
        <dbReference type="SAM" id="Phobius"/>
    </source>
</evidence>
<proteinExistence type="predicted"/>
<dbReference type="RefSeq" id="WP_171219693.1">
    <property type="nucleotide sequence ID" value="NZ_JABEPP010000005.1"/>
</dbReference>
<keyword evidence="1" id="KW-0812">Transmembrane</keyword>
<gene>
    <name evidence="2" type="ORF">HJG44_17870</name>
</gene>
<comment type="caution">
    <text evidence="2">The sequence shown here is derived from an EMBL/GenBank/DDBJ whole genome shotgun (WGS) entry which is preliminary data.</text>
</comment>
<accession>A0A849I357</accession>
<protein>
    <submittedName>
        <fullName evidence="2">Uncharacterized protein</fullName>
    </submittedName>
</protein>